<evidence type="ECO:0000313" key="2">
    <source>
        <dbReference type="Proteomes" id="UP000234681"/>
    </source>
</evidence>
<dbReference type="AlphaFoldDB" id="A6J8X2"/>
<organism evidence="1 2">
    <name type="scientific">Rattus norvegicus</name>
    <name type="common">Rat</name>
    <dbReference type="NCBI Taxonomy" id="10116"/>
    <lineage>
        <taxon>Eukaryota</taxon>
        <taxon>Metazoa</taxon>
        <taxon>Chordata</taxon>
        <taxon>Craniata</taxon>
        <taxon>Vertebrata</taxon>
        <taxon>Euteleostomi</taxon>
        <taxon>Mammalia</taxon>
        <taxon>Eutheria</taxon>
        <taxon>Euarchontoglires</taxon>
        <taxon>Glires</taxon>
        <taxon>Rodentia</taxon>
        <taxon>Myomorpha</taxon>
        <taxon>Muroidea</taxon>
        <taxon>Muridae</taxon>
        <taxon>Murinae</taxon>
        <taxon>Rattus</taxon>
    </lineage>
</organism>
<accession>A6J8X2</accession>
<protein>
    <submittedName>
        <fullName evidence="1">RCG53558, isoform CRA_c</fullName>
    </submittedName>
</protein>
<dbReference type="Proteomes" id="UP000234681">
    <property type="component" value="Chromosome 1"/>
</dbReference>
<reference evidence="1 2" key="1">
    <citation type="submission" date="2005-09" db="EMBL/GenBank/DDBJ databases">
        <authorList>
            <person name="Mural R.J."/>
            <person name="Li P.W."/>
            <person name="Adams M.D."/>
            <person name="Amanatides P.G."/>
            <person name="Baden-Tillson H."/>
            <person name="Barnstead M."/>
            <person name="Chin S.H."/>
            <person name="Dew I."/>
            <person name="Evans C.A."/>
            <person name="Ferriera S."/>
            <person name="Flanigan M."/>
            <person name="Fosler C."/>
            <person name="Glodek A."/>
            <person name="Gu Z."/>
            <person name="Holt R.A."/>
            <person name="Jennings D."/>
            <person name="Kraft C.L."/>
            <person name="Lu F."/>
            <person name="Nguyen T."/>
            <person name="Nusskern D.R."/>
            <person name="Pfannkoch C.M."/>
            <person name="Sitter C."/>
            <person name="Sutton G.G."/>
            <person name="Venter J.C."/>
            <person name="Wang Z."/>
            <person name="Woodage T."/>
            <person name="Zheng X.H."/>
            <person name="Zhong F."/>
        </authorList>
    </citation>
    <scope>NUCLEOTIDE SEQUENCE [LARGE SCALE GENOMIC DNA]</scope>
    <source>
        <strain>BN</strain>
        <strain evidence="2">Sprague-Dawley</strain>
    </source>
</reference>
<evidence type="ECO:0000313" key="1">
    <source>
        <dbReference type="EMBL" id="EDM08112.1"/>
    </source>
</evidence>
<dbReference type="EMBL" id="CH473979">
    <property type="protein sequence ID" value="EDM08112.1"/>
    <property type="molecule type" value="Genomic_DNA"/>
</dbReference>
<name>A6J8X2_RAT</name>
<sequence>MYPLSDRVCSPRRSEAFKSSLAGLCLRRGCPTLTHLSSLQRSQESLVSLGSLEKEL</sequence>
<gene>
    <name evidence="1" type="ORF">rCG_53558</name>
</gene>
<proteinExistence type="predicted"/>